<comment type="caution">
    <text evidence="2">The sequence shown here is derived from an EMBL/GenBank/DDBJ whole genome shotgun (WGS) entry which is preliminary data.</text>
</comment>
<feature type="transmembrane region" description="Helical" evidence="1">
    <location>
        <begin position="100"/>
        <end position="123"/>
    </location>
</feature>
<protein>
    <submittedName>
        <fullName evidence="2">Uncharacterized protein</fullName>
    </submittedName>
</protein>
<reference evidence="2 3" key="1">
    <citation type="journal article" date="2016" name="Nat. Commun.">
        <title>Thousands of microbial genomes shed light on interconnected biogeochemical processes in an aquifer system.</title>
        <authorList>
            <person name="Anantharaman K."/>
            <person name="Brown C.T."/>
            <person name="Hug L.A."/>
            <person name="Sharon I."/>
            <person name="Castelle C.J."/>
            <person name="Probst A.J."/>
            <person name="Thomas B.C."/>
            <person name="Singh A."/>
            <person name="Wilkins M.J."/>
            <person name="Karaoz U."/>
            <person name="Brodie E.L."/>
            <person name="Williams K.H."/>
            <person name="Hubbard S.S."/>
            <person name="Banfield J.F."/>
        </authorList>
    </citation>
    <scope>NUCLEOTIDE SEQUENCE [LARGE SCALE GENOMIC DNA]</scope>
</reference>
<gene>
    <name evidence="2" type="ORF">A3G56_00905</name>
</gene>
<dbReference type="Proteomes" id="UP000178682">
    <property type="component" value="Unassembled WGS sequence"/>
</dbReference>
<keyword evidence="1" id="KW-0812">Transmembrane</keyword>
<keyword evidence="1" id="KW-1133">Transmembrane helix</keyword>
<proteinExistence type="predicted"/>
<evidence type="ECO:0000313" key="2">
    <source>
        <dbReference type="EMBL" id="OGF18486.1"/>
    </source>
</evidence>
<keyword evidence="1" id="KW-0472">Membrane</keyword>
<feature type="transmembrane region" description="Helical" evidence="1">
    <location>
        <begin position="59"/>
        <end position="79"/>
    </location>
</feature>
<dbReference type="Pfam" id="PF18895">
    <property type="entry name" value="T4SS_pilin"/>
    <property type="match status" value="1"/>
</dbReference>
<sequence length="138" mass="14545">MALAAPVSVFAQNAANQAAGPGTILDNLRSAGNAAKYNVDSSKEGIPAYVDLVGQVLNAFFAVVGIILIVLVIHAGYLWMTARGNEEQVTKAKDQIRQAIVGFIILMGAYAITYFVLTALNGFSANVSFAPMSHLAWG</sequence>
<organism evidence="2 3">
    <name type="scientific">Candidatus Falkowbacteria bacterium RIFCSPLOWO2_12_FULL_45_10</name>
    <dbReference type="NCBI Taxonomy" id="1797990"/>
    <lineage>
        <taxon>Bacteria</taxon>
        <taxon>Candidatus Falkowiibacteriota</taxon>
    </lineage>
</organism>
<dbReference type="EMBL" id="MFFX01000047">
    <property type="protein sequence ID" value="OGF18486.1"/>
    <property type="molecule type" value="Genomic_DNA"/>
</dbReference>
<dbReference type="AlphaFoldDB" id="A0A1F5RVP1"/>
<name>A0A1F5RVP1_9BACT</name>
<dbReference type="InterPro" id="IPR043993">
    <property type="entry name" value="T4SS_pilin"/>
</dbReference>
<evidence type="ECO:0000313" key="3">
    <source>
        <dbReference type="Proteomes" id="UP000178682"/>
    </source>
</evidence>
<accession>A0A1F5RVP1</accession>
<evidence type="ECO:0000256" key="1">
    <source>
        <dbReference type="SAM" id="Phobius"/>
    </source>
</evidence>